<evidence type="ECO:0000259" key="2">
    <source>
        <dbReference type="Pfam" id="PF00419"/>
    </source>
</evidence>
<dbReference type="InterPro" id="IPR000259">
    <property type="entry name" value="Adhesion_dom_fimbrial"/>
</dbReference>
<comment type="caution">
    <text evidence="3">The sequence shown here is derived from an EMBL/GenBank/DDBJ whole genome shotgun (WGS) entry which is preliminary data.</text>
</comment>
<dbReference type="RefSeq" id="WP_119805163.1">
    <property type="nucleotide sequence ID" value="NZ_QYYG01000008.1"/>
</dbReference>
<dbReference type="PANTHER" id="PTHR33420">
    <property type="entry name" value="FIMBRIAL SUBUNIT ELFA-RELATED"/>
    <property type="match status" value="1"/>
</dbReference>
<organism evidence="3 4">
    <name type="scientific">Serratia inhibens</name>
    <dbReference type="NCBI Taxonomy" id="2338073"/>
    <lineage>
        <taxon>Bacteria</taxon>
        <taxon>Pseudomonadati</taxon>
        <taxon>Pseudomonadota</taxon>
        <taxon>Gammaproteobacteria</taxon>
        <taxon>Enterobacterales</taxon>
        <taxon>Yersiniaceae</taxon>
        <taxon>Serratia</taxon>
    </lineage>
</organism>
<dbReference type="Proteomes" id="UP000284338">
    <property type="component" value="Unassembled WGS sequence"/>
</dbReference>
<protein>
    <submittedName>
        <fullName evidence="3">Type 1 fimbrial protein</fullName>
    </submittedName>
</protein>
<name>A0AA92X1B2_9GAMM</name>
<gene>
    <name evidence="3" type="ORF">D4100_20900</name>
</gene>
<dbReference type="Pfam" id="PF00419">
    <property type="entry name" value="Fimbrial"/>
    <property type="match status" value="1"/>
</dbReference>
<reference evidence="3 4" key="1">
    <citation type="submission" date="2018-09" db="EMBL/GenBank/DDBJ databases">
        <title>Draft genome of a novel serratia sp. strain with antifungal activity.</title>
        <authorList>
            <person name="Dichmann S.I."/>
            <person name="Park B.P."/>
            <person name="Pathiraja D."/>
            <person name="Choi I.-G."/>
            <person name="Stougaard P."/>
            <person name="Hennessy R.C."/>
        </authorList>
    </citation>
    <scope>NUCLEOTIDE SEQUENCE [LARGE SCALE GENOMIC DNA]</scope>
    <source>
        <strain evidence="3 4">S40</strain>
    </source>
</reference>
<dbReference type="GO" id="GO:0043709">
    <property type="term" value="P:cell adhesion involved in single-species biofilm formation"/>
    <property type="evidence" value="ECO:0007669"/>
    <property type="project" value="TreeGrafter"/>
</dbReference>
<dbReference type="InterPro" id="IPR008966">
    <property type="entry name" value="Adhesion_dom_sf"/>
</dbReference>
<dbReference type="SUPFAM" id="SSF49401">
    <property type="entry name" value="Bacterial adhesins"/>
    <property type="match status" value="1"/>
</dbReference>
<evidence type="ECO:0000313" key="4">
    <source>
        <dbReference type="Proteomes" id="UP000284338"/>
    </source>
</evidence>
<evidence type="ECO:0000313" key="3">
    <source>
        <dbReference type="EMBL" id="RJF53864.1"/>
    </source>
</evidence>
<keyword evidence="1" id="KW-0732">Signal</keyword>
<dbReference type="InterPro" id="IPR036937">
    <property type="entry name" value="Adhesion_dom_fimbrial_sf"/>
</dbReference>
<proteinExistence type="predicted"/>
<feature type="signal peptide" evidence="1">
    <location>
        <begin position="1"/>
        <end position="25"/>
    </location>
</feature>
<dbReference type="Gene3D" id="2.60.40.1090">
    <property type="entry name" value="Fimbrial-type adhesion domain"/>
    <property type="match status" value="1"/>
</dbReference>
<dbReference type="PANTHER" id="PTHR33420:SF9">
    <property type="entry name" value="MINOR FIMBRIAL SUBUNIT"/>
    <property type="match status" value="1"/>
</dbReference>
<feature type="chain" id="PRO_5041700042" evidence="1">
    <location>
        <begin position="26"/>
        <end position="182"/>
    </location>
</feature>
<dbReference type="EMBL" id="QYYG01000008">
    <property type="protein sequence ID" value="RJF53864.1"/>
    <property type="molecule type" value="Genomic_DNA"/>
</dbReference>
<dbReference type="GO" id="GO:0009289">
    <property type="term" value="C:pilus"/>
    <property type="evidence" value="ECO:0007669"/>
    <property type="project" value="InterPro"/>
</dbReference>
<evidence type="ECO:0000256" key="1">
    <source>
        <dbReference type="SAM" id="SignalP"/>
    </source>
</evidence>
<dbReference type="InterPro" id="IPR050263">
    <property type="entry name" value="Bact_Fimbrial_Adh_Pro"/>
</dbReference>
<accession>A0AA92X1B2</accession>
<sequence length="182" mass="19484">MSMNNAMRTVLIGLSVGSLLNAALAATNPQVNVLYRGSLVAEPCTLMPEDESILLDFGTVIDKYLYLNTRTHSKPFQLHLIDCDTRLGKTVKMTFSGTESVALPGLLALDGSSEAKGVAIGLETQDGQALALNQQSRGNEIGDGNNTLTLQAYVKGEPEAIKNKAIEQGMFTAVATFSLEYE</sequence>
<feature type="domain" description="Fimbrial-type adhesion" evidence="2">
    <location>
        <begin position="36"/>
        <end position="181"/>
    </location>
</feature>
<dbReference type="AlphaFoldDB" id="A0AA92X1B2"/>
<keyword evidence="4" id="KW-1185">Reference proteome</keyword>